<evidence type="ECO:0000256" key="5">
    <source>
        <dbReference type="ARBA" id="ARBA00022989"/>
    </source>
</evidence>
<comment type="similarity">
    <text evidence="8">Belongs to the membrane-bound acyltransferase family. Porcupine subfamily.</text>
</comment>
<keyword evidence="7" id="KW-0012">Acyltransferase</keyword>
<feature type="transmembrane region" description="Helical" evidence="12">
    <location>
        <begin position="329"/>
        <end position="362"/>
    </location>
</feature>
<dbReference type="AlphaFoldDB" id="A0A1I8NMV3"/>
<organism evidence="13 14">
    <name type="scientific">Stomoxys calcitrans</name>
    <name type="common">Stable fly</name>
    <name type="synonym">Conops calcitrans</name>
    <dbReference type="NCBI Taxonomy" id="35570"/>
    <lineage>
        <taxon>Eukaryota</taxon>
        <taxon>Metazoa</taxon>
        <taxon>Ecdysozoa</taxon>
        <taxon>Arthropoda</taxon>
        <taxon>Hexapoda</taxon>
        <taxon>Insecta</taxon>
        <taxon>Pterygota</taxon>
        <taxon>Neoptera</taxon>
        <taxon>Endopterygota</taxon>
        <taxon>Diptera</taxon>
        <taxon>Brachycera</taxon>
        <taxon>Muscomorpha</taxon>
        <taxon>Muscoidea</taxon>
        <taxon>Muscidae</taxon>
        <taxon>Stomoxys</taxon>
    </lineage>
</organism>
<accession>A0A1I8NMV3</accession>
<sequence length="469" mass="54435">MDYYYYDEPENDLEHQAEDYEYDADLVGEESFSDLCKGCIAQTSYQIQQYIIILLSCGLVHVILWEATKRVREVNVLYHLISILCGLLSLWLYVGSSSTVYVLIHIFNICFFLRLVLAININHKGLWACIYTIGCQLLSEIALGEEKFESIRGPLMLVSMKLISVAFDIQDERENFHWSSTLGYLCSPSSLILGPWIPFRTYRDKNKIGSKRWKILKIILYVISSVVFLNLSNCILPWLKQLWNGGLWYRIYLDALAVRCSHYFISYLSHATLLVNCWPPSFHIVKPLEIEFPRSLSTAIRNWNIPMHLWLKSSVFHRVRSSQGRRSHFIAIITTYLVSCLVHGFNYKVHLVLVSLGLFSYFENNLRRTLAQVFNACIEAYPCRGNCKYKHCTRGHSLMSWHSKRQVVMVRLVNFMFSFIAIVQLAYLGIMLNSSNPSSSFIDHLLVWSHMNFFGHWLACAMAIFYVAI</sequence>
<evidence type="ECO:0000313" key="13">
    <source>
        <dbReference type="EnsemblMetazoa" id="SCAU000441-PA"/>
    </source>
</evidence>
<dbReference type="InterPro" id="IPR004299">
    <property type="entry name" value="MBOAT_fam"/>
</dbReference>
<name>A0A1I8NMV3_STOCA</name>
<keyword evidence="14" id="KW-1185">Reference proteome</keyword>
<evidence type="ECO:0000256" key="9">
    <source>
        <dbReference type="ARBA" id="ARBA00038867"/>
    </source>
</evidence>
<dbReference type="STRING" id="35570.A0A1I8NMV3"/>
<feature type="transmembrane region" description="Helical" evidence="12">
    <location>
        <begin position="100"/>
        <end position="119"/>
    </location>
</feature>
<feature type="transmembrane region" description="Helical" evidence="12">
    <location>
        <begin position="450"/>
        <end position="468"/>
    </location>
</feature>
<evidence type="ECO:0000256" key="6">
    <source>
        <dbReference type="ARBA" id="ARBA00023136"/>
    </source>
</evidence>
<evidence type="ECO:0000256" key="4">
    <source>
        <dbReference type="ARBA" id="ARBA00022692"/>
    </source>
</evidence>
<feature type="transmembrane region" description="Helical" evidence="12">
    <location>
        <begin position="76"/>
        <end position="94"/>
    </location>
</feature>
<dbReference type="KEGG" id="scac:106091266"/>
<dbReference type="PANTHER" id="PTHR13906:SF12">
    <property type="entry name" value="PROTEIN-SERINE O-PALMITOLEOYLTRANSFERASE PORCUPINE"/>
    <property type="match status" value="1"/>
</dbReference>
<evidence type="ECO:0000256" key="2">
    <source>
        <dbReference type="ARBA" id="ARBA00022679"/>
    </source>
</evidence>
<evidence type="ECO:0000256" key="7">
    <source>
        <dbReference type="ARBA" id="ARBA00023315"/>
    </source>
</evidence>
<dbReference type="GO" id="GO:0017147">
    <property type="term" value="F:Wnt-protein binding"/>
    <property type="evidence" value="ECO:0007669"/>
    <property type="project" value="TreeGrafter"/>
</dbReference>
<reference evidence="13" key="1">
    <citation type="submission" date="2020-05" db="UniProtKB">
        <authorList>
            <consortium name="EnsemblMetazoa"/>
        </authorList>
    </citation>
    <scope>IDENTIFICATION</scope>
    <source>
        <strain evidence="13">USDA</strain>
    </source>
</reference>
<evidence type="ECO:0000256" key="3">
    <source>
        <dbReference type="ARBA" id="ARBA00022687"/>
    </source>
</evidence>
<feature type="transmembrane region" description="Helical" evidence="12">
    <location>
        <begin position="408"/>
        <end position="430"/>
    </location>
</feature>
<dbReference type="EC" id="2.3.1.250" evidence="9"/>
<dbReference type="GO" id="GO:0005783">
    <property type="term" value="C:endoplasmic reticulum"/>
    <property type="evidence" value="ECO:0007669"/>
    <property type="project" value="TreeGrafter"/>
</dbReference>
<dbReference type="PANTHER" id="PTHR13906">
    <property type="entry name" value="PORCUPINE"/>
    <property type="match status" value="1"/>
</dbReference>
<dbReference type="GO" id="GO:0016020">
    <property type="term" value="C:membrane"/>
    <property type="evidence" value="ECO:0007669"/>
    <property type="project" value="UniProtKB-SubCell"/>
</dbReference>
<protein>
    <recommendedName>
        <fullName evidence="10">Protein-serine O-palmitoleoyltransferase porcupine</fullName>
        <ecNumber evidence="9">2.3.1.250</ecNumber>
    </recommendedName>
</protein>
<keyword evidence="6 12" id="KW-0472">Membrane</keyword>
<keyword evidence="4 12" id="KW-0812">Transmembrane</keyword>
<dbReference type="GO" id="GO:0030258">
    <property type="term" value="P:lipid modification"/>
    <property type="evidence" value="ECO:0007669"/>
    <property type="project" value="TreeGrafter"/>
</dbReference>
<evidence type="ECO:0000256" key="8">
    <source>
        <dbReference type="ARBA" id="ARBA00038269"/>
    </source>
</evidence>
<keyword evidence="2" id="KW-0808">Transferase</keyword>
<evidence type="ECO:0000256" key="10">
    <source>
        <dbReference type="ARBA" id="ARBA00040371"/>
    </source>
</evidence>
<comment type="catalytic activity">
    <reaction evidence="11">
        <text>[Wnt protein]-L-serine + (9Z)-hexadecenoyl-CoA = [Wnt protein]-O-(9Z)-hexadecenoyl-L-serine + CoA</text>
        <dbReference type="Rhea" id="RHEA:45336"/>
        <dbReference type="Rhea" id="RHEA-COMP:11170"/>
        <dbReference type="Rhea" id="RHEA-COMP:11171"/>
        <dbReference type="ChEBI" id="CHEBI:29999"/>
        <dbReference type="ChEBI" id="CHEBI:57287"/>
        <dbReference type="ChEBI" id="CHEBI:61540"/>
        <dbReference type="ChEBI" id="CHEBI:85189"/>
        <dbReference type="EC" id="2.3.1.250"/>
    </reaction>
</comment>
<dbReference type="Proteomes" id="UP000095300">
    <property type="component" value="Unassembled WGS sequence"/>
</dbReference>
<dbReference type="GO" id="GO:0061355">
    <property type="term" value="P:Wnt protein secretion"/>
    <property type="evidence" value="ECO:0007669"/>
    <property type="project" value="TreeGrafter"/>
</dbReference>
<evidence type="ECO:0000256" key="1">
    <source>
        <dbReference type="ARBA" id="ARBA00004141"/>
    </source>
</evidence>
<dbReference type="OrthoDB" id="5968863at2759"/>
<gene>
    <name evidence="13" type="primary">106091266</name>
</gene>
<keyword evidence="3" id="KW-0879">Wnt signaling pathway</keyword>
<evidence type="ECO:0000256" key="12">
    <source>
        <dbReference type="SAM" id="Phobius"/>
    </source>
</evidence>
<dbReference type="InterPro" id="IPR049941">
    <property type="entry name" value="LPLAT_7/PORCN-like"/>
</dbReference>
<evidence type="ECO:0000313" key="14">
    <source>
        <dbReference type="Proteomes" id="UP000095300"/>
    </source>
</evidence>
<feature type="transmembrane region" description="Helical" evidence="12">
    <location>
        <begin position="218"/>
        <end position="239"/>
    </location>
</feature>
<feature type="transmembrane region" description="Helical" evidence="12">
    <location>
        <begin position="47"/>
        <end position="64"/>
    </location>
</feature>
<dbReference type="VEuPathDB" id="VectorBase:SCAU000441"/>
<proteinExistence type="inferred from homology"/>
<dbReference type="GO" id="GO:0016055">
    <property type="term" value="P:Wnt signaling pathway"/>
    <property type="evidence" value="ECO:0007669"/>
    <property type="project" value="UniProtKB-KW"/>
</dbReference>
<evidence type="ECO:0000256" key="11">
    <source>
        <dbReference type="ARBA" id="ARBA00047978"/>
    </source>
</evidence>
<dbReference type="EnsemblMetazoa" id="SCAU000441-RA">
    <property type="protein sequence ID" value="SCAU000441-PA"/>
    <property type="gene ID" value="SCAU000441"/>
</dbReference>
<dbReference type="GO" id="GO:1990698">
    <property type="term" value="F:palmitoleoyltransferase activity"/>
    <property type="evidence" value="ECO:0007669"/>
    <property type="project" value="UniProtKB-EC"/>
</dbReference>
<keyword evidence="5 12" id="KW-1133">Transmembrane helix</keyword>
<comment type="subcellular location">
    <subcellularLocation>
        <location evidence="1">Membrane</location>
        <topology evidence="1">Multi-pass membrane protein</topology>
    </subcellularLocation>
</comment>
<dbReference type="Pfam" id="PF03062">
    <property type="entry name" value="MBOAT"/>
    <property type="match status" value="1"/>
</dbReference>